<evidence type="ECO:0000313" key="2">
    <source>
        <dbReference type="EMBL" id="REC93340.1"/>
    </source>
</evidence>
<keyword evidence="1" id="KW-0812">Transmembrane</keyword>
<keyword evidence="1" id="KW-0472">Membrane</keyword>
<dbReference type="EMBL" id="QRDJ01000013">
    <property type="protein sequence ID" value="REC93340.1"/>
    <property type="molecule type" value="Genomic_DNA"/>
</dbReference>
<dbReference type="RefSeq" id="WP_170140647.1">
    <property type="nucleotide sequence ID" value="NZ_QRDJ01000013.1"/>
</dbReference>
<proteinExistence type="predicted"/>
<keyword evidence="1" id="KW-1133">Transmembrane helix</keyword>
<feature type="transmembrane region" description="Helical" evidence="1">
    <location>
        <begin position="31"/>
        <end position="51"/>
    </location>
</feature>
<dbReference type="AlphaFoldDB" id="A0A3D9DRK1"/>
<reference evidence="2 3" key="1">
    <citation type="submission" date="2018-07" db="EMBL/GenBank/DDBJ databases">
        <title>Genomic Encyclopedia of Type Strains, Phase IV (KMG-IV): sequencing the most valuable type-strain genomes for metagenomic binning, comparative biology and taxonomic classification.</title>
        <authorList>
            <person name="Goeker M."/>
        </authorList>
    </citation>
    <scope>NUCLEOTIDE SEQUENCE [LARGE SCALE GENOMIC DNA]</scope>
    <source>
        <strain evidence="2 3">DSM 14324</strain>
    </source>
</reference>
<evidence type="ECO:0000256" key="1">
    <source>
        <dbReference type="SAM" id="Phobius"/>
    </source>
</evidence>
<organism evidence="2 3">
    <name type="scientific">Kushneria indalinina DSM 14324</name>
    <dbReference type="NCBI Taxonomy" id="1122140"/>
    <lineage>
        <taxon>Bacteria</taxon>
        <taxon>Pseudomonadati</taxon>
        <taxon>Pseudomonadota</taxon>
        <taxon>Gammaproteobacteria</taxon>
        <taxon>Oceanospirillales</taxon>
        <taxon>Halomonadaceae</taxon>
        <taxon>Kushneria</taxon>
    </lineage>
</organism>
<name>A0A3D9DRK1_9GAMM</name>
<dbReference type="Proteomes" id="UP000256334">
    <property type="component" value="Unassembled WGS sequence"/>
</dbReference>
<sequence length="53" mass="5584">MKFLIGISLLVMAGLIFGVMCAERRRGINPGFYIPGFLAVGGVFLIGNAAITP</sequence>
<evidence type="ECO:0000313" key="3">
    <source>
        <dbReference type="Proteomes" id="UP000256334"/>
    </source>
</evidence>
<gene>
    <name evidence="2" type="ORF">C8D72_3499</name>
</gene>
<keyword evidence="3" id="KW-1185">Reference proteome</keyword>
<comment type="caution">
    <text evidence="2">The sequence shown here is derived from an EMBL/GenBank/DDBJ whole genome shotgun (WGS) entry which is preliminary data.</text>
</comment>
<accession>A0A3D9DRK1</accession>
<protein>
    <submittedName>
        <fullName evidence="2">Uncharacterized protein</fullName>
    </submittedName>
</protein>